<keyword evidence="1" id="KW-0175">Coiled coil</keyword>
<dbReference type="PANTHER" id="PTHR31962">
    <property type="entry name" value="SPHINGOLIPID LONG CHAIN BASE-RESPONSIVE PROTEIN PIL1"/>
    <property type="match status" value="1"/>
</dbReference>
<feature type="compositionally biased region" description="Basic and acidic residues" evidence="2">
    <location>
        <begin position="908"/>
        <end position="921"/>
    </location>
</feature>
<dbReference type="GO" id="GO:0070941">
    <property type="term" value="P:eisosome assembly"/>
    <property type="evidence" value="ECO:0007669"/>
    <property type="project" value="TreeGrafter"/>
</dbReference>
<evidence type="ECO:0000256" key="1">
    <source>
        <dbReference type="SAM" id="Coils"/>
    </source>
</evidence>
<feature type="coiled-coil region" evidence="1">
    <location>
        <begin position="417"/>
        <end position="465"/>
    </location>
</feature>
<organism evidence="3 4">
    <name type="scientific">Wallemia mellicola</name>
    <dbReference type="NCBI Taxonomy" id="1708541"/>
    <lineage>
        <taxon>Eukaryota</taxon>
        <taxon>Fungi</taxon>
        <taxon>Dikarya</taxon>
        <taxon>Basidiomycota</taxon>
        <taxon>Wallemiomycotina</taxon>
        <taxon>Wallemiomycetes</taxon>
        <taxon>Wallemiales</taxon>
        <taxon>Wallemiaceae</taxon>
        <taxon>Wallemia</taxon>
    </lineage>
</organism>
<evidence type="ECO:0000313" key="4">
    <source>
        <dbReference type="Proteomes" id="UP000310685"/>
    </source>
</evidence>
<feature type="compositionally biased region" description="Polar residues" evidence="2">
    <location>
        <begin position="979"/>
        <end position="991"/>
    </location>
</feature>
<dbReference type="Pfam" id="PF13805">
    <property type="entry name" value="Pil1"/>
    <property type="match status" value="1"/>
</dbReference>
<dbReference type="InterPro" id="IPR027267">
    <property type="entry name" value="AH/BAR_dom_sf"/>
</dbReference>
<dbReference type="GO" id="GO:0036286">
    <property type="term" value="C:eisosome filament"/>
    <property type="evidence" value="ECO:0007669"/>
    <property type="project" value="TreeGrafter"/>
</dbReference>
<gene>
    <name evidence="3" type="ORF">E3Q22_00956</name>
</gene>
<dbReference type="Gene3D" id="1.20.1270.60">
    <property type="entry name" value="Arfaptin homology (AH) domain/BAR domain"/>
    <property type="match status" value="1"/>
</dbReference>
<dbReference type="GO" id="GO:0008289">
    <property type="term" value="F:lipid binding"/>
    <property type="evidence" value="ECO:0007669"/>
    <property type="project" value="TreeGrafter"/>
</dbReference>
<comment type="caution">
    <text evidence="3">The sequence shown here is derived from an EMBL/GenBank/DDBJ whole genome shotgun (WGS) entry which is preliminary data.</text>
</comment>
<feature type="region of interest" description="Disordered" evidence="2">
    <location>
        <begin position="666"/>
        <end position="705"/>
    </location>
</feature>
<protein>
    <submittedName>
        <fullName evidence="3">Uncharacterized protein</fullName>
    </submittedName>
</protein>
<name>A0A4T0MF49_9BASI</name>
<feature type="compositionally biased region" description="Pro residues" evidence="2">
    <location>
        <begin position="1007"/>
        <end position="1018"/>
    </location>
</feature>
<reference evidence="3 4" key="1">
    <citation type="submission" date="2019-03" db="EMBL/GenBank/DDBJ databases">
        <title>Sequencing 25 genomes of Wallemia mellicola.</title>
        <authorList>
            <person name="Gostincar C."/>
        </authorList>
    </citation>
    <scope>NUCLEOTIDE SEQUENCE [LARGE SCALE GENOMIC DNA]</scope>
    <source>
        <strain evidence="3 4">EXF-6152</strain>
    </source>
</reference>
<evidence type="ECO:0000256" key="2">
    <source>
        <dbReference type="SAM" id="MobiDB-lite"/>
    </source>
</evidence>
<feature type="compositionally biased region" description="Polar residues" evidence="2">
    <location>
        <begin position="947"/>
        <end position="961"/>
    </location>
</feature>
<feature type="coiled-coil region" evidence="1">
    <location>
        <begin position="208"/>
        <end position="242"/>
    </location>
</feature>
<accession>A0A4T0MF49</accession>
<proteinExistence type="predicted"/>
<dbReference type="GO" id="GO:0006897">
    <property type="term" value="P:endocytosis"/>
    <property type="evidence" value="ECO:0007669"/>
    <property type="project" value="TreeGrafter"/>
</dbReference>
<sequence length="1018" mass="114233">MNLNLLYQLIRERRVTSDWLQRRRQIISKHLLSLADQHSNEAINLDRKIRDESRNPKPRNLPLKPKDSRSQLQLLEQVKGMNTPSIKSLKDSSSSEPSFDDSYSYLRAPNPESSDPFDRYWGMIEGMINNISNPVAFATAPLDGLPTEQASGDKRDTQLSSSFEMVNDPNAYSDNDKRSSMFTTAANMFQNIKTYSLNFTSMSGDKQTEAYAEDLQRASKVIKELMSENTTLKARLSEYERREKMHEALKGSIIKFGSEYRSRVESNGSPTSASVYQCKYNNRQRELEIEMDNLKLELQNKNKQLKKHKDRWEMLKQTAGKRKLGLGNIKNQIAHNQFLSALGNKDLKVLQDVITSEKVSMASSMNASKDTEKVAEAVKSWGWGEGDDLKDVCAVAGSLLHQHAGATATAASYQTKIREQFKRIRTREEELDELRRRRKTLSGKIESAEKKLAKMNSENKNLPQQTQLLESFRQQAADLDVEIVNSEAMIWDYKRTTTKTALGYKFCSLVEFAEKVSIIGEMAKEIQLEPSIPGQPHPPYNGAEQTRKILEQAEKSLSEVTFGPLPLTSRPPELDVSANDFAPRIESRDVRFDDTVDSGFNRDIAPDPHIDYDEPPPPLEEAKKPWTHQNNSYLSVDSDFRTSSNPNAYPNDSYTSANAYSSFDGLSPPVPNLNEKPRSIDNISIGAAPEGASHQSPSANSLRRARGDKTQYDYDTSAFFSRNHAGGFNDAPVLNSFTPAPVLDTKPPMSVSAPGSALGTPLNGSTVNVNELHDNSNEPALSNKPAEAYEQPQEIQFEKRHDSLQDNYQEKPAEVRFDVPSAGHYEEPADVHYNKPKEVHYEEPRYEQSHYEQTQRPQETMTGIGLLNTSPSPPPQLPGFEEVADEIPRYQLNDNSYTHPNEAPQAPPKEDIYGGIEDDHPTSPLPNPYDTPFNPVAEPPSHDTFDNENSPQFSFSNNHAMANQPRMLTAGAFKRSNKQESPTGSDTTPPLNINKRDTSYVNNDAPVGPPPPRGDSLT</sequence>
<feature type="region of interest" description="Disordered" evidence="2">
    <location>
        <begin position="50"/>
        <end position="69"/>
    </location>
</feature>
<feature type="region of interest" description="Disordered" evidence="2">
    <location>
        <begin position="592"/>
        <end position="628"/>
    </location>
</feature>
<feature type="region of interest" description="Disordered" evidence="2">
    <location>
        <begin position="80"/>
        <end position="110"/>
    </location>
</feature>
<dbReference type="InterPro" id="IPR028245">
    <property type="entry name" value="PIL1/LSP1"/>
</dbReference>
<dbReference type="AlphaFoldDB" id="A0A4T0MF49"/>
<dbReference type="PANTHER" id="PTHR31962:SF6">
    <property type="entry name" value="EISOSOME COMPONENT PIL1-DOMAIN-CONTAINING PROTEIN"/>
    <property type="match status" value="1"/>
</dbReference>
<feature type="compositionally biased region" description="Low complexity" evidence="2">
    <location>
        <begin position="85"/>
        <end position="104"/>
    </location>
</feature>
<evidence type="ECO:0000313" key="3">
    <source>
        <dbReference type="EMBL" id="TIB81527.1"/>
    </source>
</evidence>
<dbReference type="Proteomes" id="UP000310685">
    <property type="component" value="Unassembled WGS sequence"/>
</dbReference>
<feature type="region of interest" description="Disordered" evidence="2">
    <location>
        <begin position="892"/>
        <end position="1018"/>
    </location>
</feature>
<feature type="coiled-coil region" evidence="1">
    <location>
        <begin position="284"/>
        <end position="318"/>
    </location>
</feature>
<dbReference type="GO" id="GO:0005886">
    <property type="term" value="C:plasma membrane"/>
    <property type="evidence" value="ECO:0007669"/>
    <property type="project" value="TreeGrafter"/>
</dbReference>
<dbReference type="EMBL" id="SPRC01000007">
    <property type="protein sequence ID" value="TIB81527.1"/>
    <property type="molecule type" value="Genomic_DNA"/>
</dbReference>